<keyword evidence="4" id="KW-0808">Transferase</keyword>
<dbReference type="Gene3D" id="2.60.210.10">
    <property type="entry name" value="Apoptosis, Tumor Necrosis Factor Receptor Associated Protein 2, Chain A"/>
    <property type="match status" value="1"/>
</dbReference>
<dbReference type="GO" id="GO:0016567">
    <property type="term" value="P:protein ubiquitination"/>
    <property type="evidence" value="ECO:0007669"/>
    <property type="project" value="UniProtKB-UniPathway"/>
</dbReference>
<dbReference type="Gene3D" id="3.30.40.10">
    <property type="entry name" value="Zinc/RING finger domain, C3HC4 (zinc finger)"/>
    <property type="match status" value="2"/>
</dbReference>
<keyword evidence="5 10" id="KW-0479">Metal-binding</keyword>
<evidence type="ECO:0000256" key="4">
    <source>
        <dbReference type="ARBA" id="ARBA00022679"/>
    </source>
</evidence>
<name>A0A2J7QDJ5_9NEOP</name>
<dbReference type="OrthoDB" id="941555at2759"/>
<dbReference type="InterPro" id="IPR001841">
    <property type="entry name" value="Znf_RING"/>
</dbReference>
<feature type="region of interest" description="Disordered" evidence="11">
    <location>
        <begin position="1"/>
        <end position="25"/>
    </location>
</feature>
<dbReference type="GO" id="GO:0043161">
    <property type="term" value="P:proteasome-mediated ubiquitin-dependent protein catabolic process"/>
    <property type="evidence" value="ECO:0007669"/>
    <property type="project" value="TreeGrafter"/>
</dbReference>
<dbReference type="Pfam" id="PF21362">
    <property type="entry name" value="Sina_RING"/>
    <property type="match status" value="1"/>
</dbReference>
<dbReference type="Pfam" id="PF21361">
    <property type="entry name" value="Sina_ZnF"/>
    <property type="match status" value="1"/>
</dbReference>
<comment type="domain">
    <text evidence="10">The SBD domain (substrate-binding domain) mediates the interaction with substrate proteins. It is related to the TRAF family.</text>
</comment>
<dbReference type="SUPFAM" id="SSF57850">
    <property type="entry name" value="RING/U-box"/>
    <property type="match status" value="1"/>
</dbReference>
<evidence type="ECO:0000256" key="11">
    <source>
        <dbReference type="SAM" id="MobiDB-lite"/>
    </source>
</evidence>
<keyword evidence="8 10" id="KW-0862">Zinc</keyword>
<dbReference type="InterPro" id="IPR013010">
    <property type="entry name" value="Znf_SIAH"/>
</dbReference>
<feature type="domain" description="SIAH-type" evidence="13">
    <location>
        <begin position="92"/>
        <end position="152"/>
    </location>
</feature>
<evidence type="ECO:0000256" key="6">
    <source>
        <dbReference type="ARBA" id="ARBA00022771"/>
    </source>
</evidence>
<evidence type="ECO:0000259" key="13">
    <source>
        <dbReference type="PROSITE" id="PS51081"/>
    </source>
</evidence>
<dbReference type="Proteomes" id="UP000235965">
    <property type="component" value="Unassembled WGS sequence"/>
</dbReference>
<comment type="caution">
    <text evidence="14">The sequence shown here is derived from an EMBL/GenBank/DDBJ whole genome shotgun (WGS) entry which is preliminary data.</text>
</comment>
<dbReference type="STRING" id="105785.A0A2J7QDJ5"/>
<dbReference type="GO" id="GO:0031624">
    <property type="term" value="F:ubiquitin conjugating enzyme binding"/>
    <property type="evidence" value="ECO:0007669"/>
    <property type="project" value="TreeGrafter"/>
</dbReference>
<dbReference type="UniPathway" id="UPA00143"/>
<dbReference type="Pfam" id="PF03145">
    <property type="entry name" value="Sina_TRAF"/>
    <property type="match status" value="1"/>
</dbReference>
<dbReference type="InterPro" id="IPR013083">
    <property type="entry name" value="Znf_RING/FYVE/PHD"/>
</dbReference>
<evidence type="ECO:0000256" key="10">
    <source>
        <dbReference type="RuleBase" id="RU201113"/>
    </source>
</evidence>
<dbReference type="InParanoid" id="A0A2J7QDJ5"/>
<keyword evidence="15" id="KW-1185">Reference proteome</keyword>
<comment type="pathway">
    <text evidence="2 10">Protein modification; protein ubiquitination.</text>
</comment>
<dbReference type="PANTHER" id="PTHR45877:SF2">
    <property type="entry name" value="E3 UBIQUITIN-PROTEIN LIGASE SINA-RELATED"/>
    <property type="match status" value="1"/>
</dbReference>
<sequence length="279" mass="31316">MGNQVVPSTKHPRLHSTSSSSTTATNTTADSAHIASLFECPVCLDYILPPISQCKNGHLICSNCRPKMTRCPTCRARLGNIRCLGMEKVASTVMFPCKHSTYGCAVALLHTEKREHEETCEFRPYSCPFPGSSCTWQGSREQVVPHLMKCHKTITATEVEKTVLTPKDIGLVGVMCCVMIDKGFDHQFIFVFEKHEKSGHGQCFATVQLIGTKEQAENFKYRLELKSQGKRLTWEATPRSIREPFSSIMKSDCFVLDTITTQLFCDNDKMCFHMTISMV</sequence>
<feature type="domain" description="RING-type" evidence="12">
    <location>
        <begin position="40"/>
        <end position="75"/>
    </location>
</feature>
<comment type="function">
    <text evidence="10">E3 ubiquitin-protein ligase that mediates ubiquitination and subsequent proteasomal degradation of target proteins. E3 ubiquitin ligases accept ubiquitin from an E2 ubiquitin-conjugating enzyme in the form of a thioester and then directly transfers the ubiquitin to targeted substrates.</text>
</comment>
<dbReference type="FunCoup" id="A0A2J7QDJ5">
    <property type="interactions" value="1300"/>
</dbReference>
<dbReference type="GO" id="GO:0061630">
    <property type="term" value="F:ubiquitin protein ligase activity"/>
    <property type="evidence" value="ECO:0007669"/>
    <property type="project" value="UniProtKB-EC"/>
</dbReference>
<keyword evidence="6 9" id="KW-0863">Zinc-finger</keyword>
<comment type="catalytic activity">
    <reaction evidence="1 10">
        <text>S-ubiquitinyl-[E2 ubiquitin-conjugating enzyme]-L-cysteine + [acceptor protein]-L-lysine = [E2 ubiquitin-conjugating enzyme]-L-cysteine + N(6)-ubiquitinyl-[acceptor protein]-L-lysine.</text>
        <dbReference type="EC" id="2.3.2.27"/>
    </reaction>
</comment>
<dbReference type="FunFam" id="3.30.40.10:FF:000041">
    <property type="entry name" value="E3 ubiquitin-protein ligase SINAT3"/>
    <property type="match status" value="1"/>
</dbReference>
<evidence type="ECO:0000256" key="1">
    <source>
        <dbReference type="ARBA" id="ARBA00000900"/>
    </source>
</evidence>
<evidence type="ECO:0000256" key="5">
    <source>
        <dbReference type="ARBA" id="ARBA00022723"/>
    </source>
</evidence>
<protein>
    <recommendedName>
        <fullName evidence="10">E3 ubiquitin-protein ligase</fullName>
        <ecNumber evidence="10">2.3.2.27</ecNumber>
    </recommendedName>
</protein>
<dbReference type="GO" id="GO:0005737">
    <property type="term" value="C:cytoplasm"/>
    <property type="evidence" value="ECO:0007669"/>
    <property type="project" value="InterPro"/>
</dbReference>
<comment type="similarity">
    <text evidence="3 10">Belongs to the SINA (Seven in absentia) family.</text>
</comment>
<gene>
    <name evidence="14" type="primary">Siah1_5</name>
    <name evidence="14" type="ORF">B7P43_G06836</name>
</gene>
<dbReference type="InterPro" id="IPR008974">
    <property type="entry name" value="TRAF-like"/>
</dbReference>
<proteinExistence type="inferred from homology"/>
<dbReference type="EC" id="2.3.2.27" evidence="10"/>
<dbReference type="InterPro" id="IPR018121">
    <property type="entry name" value="7-in-absentia-prot_TRAF-dom"/>
</dbReference>
<dbReference type="PROSITE" id="PS50089">
    <property type="entry name" value="ZF_RING_2"/>
    <property type="match status" value="1"/>
</dbReference>
<feature type="compositionally biased region" description="Low complexity" evidence="11">
    <location>
        <begin position="16"/>
        <end position="25"/>
    </location>
</feature>
<evidence type="ECO:0000313" key="15">
    <source>
        <dbReference type="Proteomes" id="UP000235965"/>
    </source>
</evidence>
<evidence type="ECO:0000259" key="12">
    <source>
        <dbReference type="PROSITE" id="PS50089"/>
    </source>
</evidence>
<evidence type="ECO:0000256" key="9">
    <source>
        <dbReference type="PROSITE-ProRule" id="PRU00455"/>
    </source>
</evidence>
<organism evidence="14 15">
    <name type="scientific">Cryptotermes secundus</name>
    <dbReference type="NCBI Taxonomy" id="105785"/>
    <lineage>
        <taxon>Eukaryota</taxon>
        <taxon>Metazoa</taxon>
        <taxon>Ecdysozoa</taxon>
        <taxon>Arthropoda</taxon>
        <taxon>Hexapoda</taxon>
        <taxon>Insecta</taxon>
        <taxon>Pterygota</taxon>
        <taxon>Neoptera</taxon>
        <taxon>Polyneoptera</taxon>
        <taxon>Dictyoptera</taxon>
        <taxon>Blattodea</taxon>
        <taxon>Blattoidea</taxon>
        <taxon>Termitoidae</taxon>
        <taxon>Kalotermitidae</taxon>
        <taxon>Cryptotermitinae</taxon>
        <taxon>Cryptotermes</taxon>
    </lineage>
</organism>
<evidence type="ECO:0000256" key="7">
    <source>
        <dbReference type="ARBA" id="ARBA00022786"/>
    </source>
</evidence>
<evidence type="ECO:0000313" key="14">
    <source>
        <dbReference type="EMBL" id="PNF26650.1"/>
    </source>
</evidence>
<evidence type="ECO:0000256" key="2">
    <source>
        <dbReference type="ARBA" id="ARBA00004906"/>
    </source>
</evidence>
<dbReference type="InterPro" id="IPR004162">
    <property type="entry name" value="SINA-like_animal"/>
</dbReference>
<dbReference type="EMBL" id="NEVH01015820">
    <property type="protein sequence ID" value="PNF26650.1"/>
    <property type="molecule type" value="Genomic_DNA"/>
</dbReference>
<dbReference type="InterPro" id="IPR049548">
    <property type="entry name" value="Sina-like_RING"/>
</dbReference>
<evidence type="ECO:0000256" key="8">
    <source>
        <dbReference type="ARBA" id="ARBA00022833"/>
    </source>
</evidence>
<dbReference type="SUPFAM" id="SSF49599">
    <property type="entry name" value="TRAF domain-like"/>
    <property type="match status" value="1"/>
</dbReference>
<dbReference type="AlphaFoldDB" id="A0A2J7QDJ5"/>
<dbReference type="GO" id="GO:0008270">
    <property type="term" value="F:zinc ion binding"/>
    <property type="evidence" value="ECO:0007669"/>
    <property type="project" value="UniProtKB-KW"/>
</dbReference>
<comment type="domain">
    <text evidence="10">The RING-type zinc finger domain is essential for ubiquitin ligase activity.</text>
</comment>
<accession>A0A2J7QDJ5</accession>
<dbReference type="PROSITE" id="PS51081">
    <property type="entry name" value="ZF_SIAH"/>
    <property type="match status" value="1"/>
</dbReference>
<evidence type="ECO:0000256" key="3">
    <source>
        <dbReference type="ARBA" id="ARBA00009119"/>
    </source>
</evidence>
<dbReference type="PANTHER" id="PTHR45877">
    <property type="entry name" value="E3 UBIQUITIN-PROTEIN LIGASE SIAH2"/>
    <property type="match status" value="1"/>
</dbReference>
<reference evidence="14 15" key="1">
    <citation type="submission" date="2017-12" db="EMBL/GenBank/DDBJ databases">
        <title>Hemimetabolous genomes reveal molecular basis of termite eusociality.</title>
        <authorList>
            <person name="Harrison M.C."/>
            <person name="Jongepier E."/>
            <person name="Robertson H.M."/>
            <person name="Arning N."/>
            <person name="Bitard-Feildel T."/>
            <person name="Chao H."/>
            <person name="Childers C.P."/>
            <person name="Dinh H."/>
            <person name="Doddapaneni H."/>
            <person name="Dugan S."/>
            <person name="Gowin J."/>
            <person name="Greiner C."/>
            <person name="Han Y."/>
            <person name="Hu H."/>
            <person name="Hughes D.S.T."/>
            <person name="Huylmans A.-K."/>
            <person name="Kemena C."/>
            <person name="Kremer L.P.M."/>
            <person name="Lee S.L."/>
            <person name="Lopez-Ezquerra A."/>
            <person name="Mallet L."/>
            <person name="Monroy-Kuhn J.M."/>
            <person name="Moser A."/>
            <person name="Murali S.C."/>
            <person name="Muzny D.M."/>
            <person name="Otani S."/>
            <person name="Piulachs M.-D."/>
            <person name="Poelchau M."/>
            <person name="Qu J."/>
            <person name="Schaub F."/>
            <person name="Wada-Katsumata A."/>
            <person name="Worley K.C."/>
            <person name="Xie Q."/>
            <person name="Ylla G."/>
            <person name="Poulsen M."/>
            <person name="Gibbs R.A."/>
            <person name="Schal C."/>
            <person name="Richards S."/>
            <person name="Belles X."/>
            <person name="Korb J."/>
            <person name="Bornberg-Bauer E."/>
        </authorList>
    </citation>
    <scope>NUCLEOTIDE SEQUENCE [LARGE SCALE GENOMIC DNA]</scope>
    <source>
        <tissue evidence="14">Whole body</tissue>
    </source>
</reference>
<keyword evidence="7 10" id="KW-0833">Ubl conjugation pathway</keyword>